<sequence length="55" mass="6321">MTVAKYDENHLKHPSDKEHNMQPIITVSSGLQPTSMTFEHMIAVDEQPKNVLVRF</sequence>
<organism evidence="2 3">
    <name type="scientific">Penicillium roqueforti (strain FM164)</name>
    <dbReference type="NCBI Taxonomy" id="1365484"/>
    <lineage>
        <taxon>Eukaryota</taxon>
        <taxon>Fungi</taxon>
        <taxon>Dikarya</taxon>
        <taxon>Ascomycota</taxon>
        <taxon>Pezizomycotina</taxon>
        <taxon>Eurotiomycetes</taxon>
        <taxon>Eurotiomycetidae</taxon>
        <taxon>Eurotiales</taxon>
        <taxon>Aspergillaceae</taxon>
        <taxon>Penicillium</taxon>
    </lineage>
</organism>
<keyword evidence="3" id="KW-1185">Reference proteome</keyword>
<evidence type="ECO:0000256" key="1">
    <source>
        <dbReference type="SAM" id="MobiDB-lite"/>
    </source>
</evidence>
<evidence type="ECO:0000313" key="2">
    <source>
        <dbReference type="EMBL" id="CDM31287.1"/>
    </source>
</evidence>
<dbReference type="EMBL" id="HG792016">
    <property type="protein sequence ID" value="CDM31287.1"/>
    <property type="molecule type" value="Genomic_DNA"/>
</dbReference>
<feature type="region of interest" description="Disordered" evidence="1">
    <location>
        <begin position="1"/>
        <end position="22"/>
    </location>
</feature>
<gene>
    <name evidence="2" type="ORF">PROQFM164_S02g001437</name>
</gene>
<accession>W6QNV3</accession>
<feature type="compositionally biased region" description="Basic and acidic residues" evidence="1">
    <location>
        <begin position="1"/>
        <end position="20"/>
    </location>
</feature>
<evidence type="ECO:0000313" key="3">
    <source>
        <dbReference type="Proteomes" id="UP000030686"/>
    </source>
</evidence>
<protein>
    <submittedName>
        <fullName evidence="2">Genomic scaffold, ProqFM164S02</fullName>
    </submittedName>
</protein>
<dbReference type="AlphaFoldDB" id="W6QNV3"/>
<dbReference type="Proteomes" id="UP000030686">
    <property type="component" value="Unassembled WGS sequence"/>
</dbReference>
<proteinExistence type="predicted"/>
<reference evidence="2" key="1">
    <citation type="journal article" date="2014" name="Nat. Commun.">
        <title>Multiple recent horizontal transfers of a large genomic region in cheese making fungi.</title>
        <authorList>
            <person name="Cheeseman K."/>
            <person name="Ropars J."/>
            <person name="Renault P."/>
            <person name="Dupont J."/>
            <person name="Gouzy J."/>
            <person name="Branca A."/>
            <person name="Abraham A.L."/>
            <person name="Ceppi M."/>
            <person name="Conseiller E."/>
            <person name="Debuchy R."/>
            <person name="Malagnac F."/>
            <person name="Goarin A."/>
            <person name="Silar P."/>
            <person name="Lacoste S."/>
            <person name="Sallet E."/>
            <person name="Bensimon A."/>
            <person name="Giraud T."/>
            <person name="Brygoo Y."/>
        </authorList>
    </citation>
    <scope>NUCLEOTIDE SEQUENCE [LARGE SCALE GENOMIC DNA]</scope>
    <source>
        <strain evidence="2">FM164</strain>
    </source>
</reference>
<name>W6QNV3_PENRF</name>